<evidence type="ECO:0000313" key="4">
    <source>
        <dbReference type="EMBL" id="MBP1931137.1"/>
    </source>
</evidence>
<dbReference type="EMBL" id="JAGGKT010000002">
    <property type="protein sequence ID" value="MBP1931137.1"/>
    <property type="molecule type" value="Genomic_DNA"/>
</dbReference>
<keyword evidence="5" id="KW-1185">Reference proteome</keyword>
<name>A0ABS4GM02_9BACL</name>
<dbReference type="Pfam" id="PF01855">
    <property type="entry name" value="POR_N"/>
    <property type="match status" value="1"/>
</dbReference>
<dbReference type="SUPFAM" id="SSF53323">
    <property type="entry name" value="Pyruvate-ferredoxin oxidoreductase, PFOR, domain III"/>
    <property type="match status" value="1"/>
</dbReference>
<organism evidence="4 5">
    <name type="scientific">Ammoniphilus resinae</name>
    <dbReference type="NCBI Taxonomy" id="861532"/>
    <lineage>
        <taxon>Bacteria</taxon>
        <taxon>Bacillati</taxon>
        <taxon>Bacillota</taxon>
        <taxon>Bacilli</taxon>
        <taxon>Bacillales</taxon>
        <taxon>Paenibacillaceae</taxon>
        <taxon>Aneurinibacillus group</taxon>
        <taxon>Ammoniphilus</taxon>
    </lineage>
</organism>
<protein>
    <submittedName>
        <fullName evidence="4">2-oxoglutarate ferredoxin oxidoreductase subunit alpha</fullName>
        <ecNumber evidence="4">1.2.7.11</ecNumber>
        <ecNumber evidence="4">1.2.7.3</ecNumber>
    </submittedName>
</protein>
<dbReference type="InterPro" id="IPR002880">
    <property type="entry name" value="Pyrv_Fd/Flavodoxin_OxRdtase_N"/>
</dbReference>
<proteinExistence type="predicted"/>
<dbReference type="EC" id="1.2.7.3" evidence="4"/>
<dbReference type="PANTHER" id="PTHR32154">
    <property type="entry name" value="PYRUVATE-FLAVODOXIN OXIDOREDUCTASE-RELATED"/>
    <property type="match status" value="1"/>
</dbReference>
<dbReference type="EC" id="1.2.7.11" evidence="4"/>
<gene>
    <name evidence="4" type="ORF">J2Z37_001134</name>
</gene>
<dbReference type="SUPFAM" id="SSF52922">
    <property type="entry name" value="TK C-terminal domain-like"/>
    <property type="match status" value="1"/>
</dbReference>
<evidence type="ECO:0000313" key="5">
    <source>
        <dbReference type="Proteomes" id="UP001519343"/>
    </source>
</evidence>
<dbReference type="GO" id="GO:0047553">
    <property type="term" value="F:2-oxoglutarate synthase activity"/>
    <property type="evidence" value="ECO:0007669"/>
    <property type="project" value="UniProtKB-EC"/>
</dbReference>
<dbReference type="Gene3D" id="3.40.50.970">
    <property type="match status" value="1"/>
</dbReference>
<dbReference type="CDD" id="cd07034">
    <property type="entry name" value="TPP_PYR_PFOR_IOR-alpha_like"/>
    <property type="match status" value="1"/>
</dbReference>
<evidence type="ECO:0000259" key="2">
    <source>
        <dbReference type="Pfam" id="PF01558"/>
    </source>
</evidence>
<dbReference type="Gene3D" id="3.40.920.10">
    <property type="entry name" value="Pyruvate-ferredoxin oxidoreductase, PFOR, domain III"/>
    <property type="match status" value="1"/>
</dbReference>
<feature type="domain" description="Pyruvate flavodoxin/ferredoxin oxidoreductase pyrimidine binding" evidence="3">
    <location>
        <begin position="185"/>
        <end position="343"/>
    </location>
</feature>
<dbReference type="Gene3D" id="3.40.50.920">
    <property type="match status" value="1"/>
</dbReference>
<dbReference type="Proteomes" id="UP001519343">
    <property type="component" value="Unassembled WGS sequence"/>
</dbReference>
<dbReference type="InterPro" id="IPR009014">
    <property type="entry name" value="Transketo_C/PFOR_II"/>
</dbReference>
<comment type="caution">
    <text evidence="4">The sequence shown here is derived from an EMBL/GenBank/DDBJ whole genome shotgun (WGS) entry which is preliminary data.</text>
</comment>
<accession>A0ABS4GM02</accession>
<feature type="domain" description="Pyruvate/ketoisovalerate oxidoreductase catalytic" evidence="2">
    <location>
        <begin position="11"/>
        <end position="105"/>
    </location>
</feature>
<dbReference type="InterPro" id="IPR029061">
    <property type="entry name" value="THDP-binding"/>
</dbReference>
<dbReference type="SUPFAM" id="SSF52518">
    <property type="entry name" value="Thiamin diphosphate-binding fold (THDP-binding)"/>
    <property type="match status" value="1"/>
</dbReference>
<dbReference type="Pfam" id="PF01558">
    <property type="entry name" value="POR"/>
    <property type="match status" value="1"/>
</dbReference>
<reference evidence="4 5" key="1">
    <citation type="submission" date="2021-03" db="EMBL/GenBank/DDBJ databases">
        <title>Genomic Encyclopedia of Type Strains, Phase IV (KMG-IV): sequencing the most valuable type-strain genomes for metagenomic binning, comparative biology and taxonomic classification.</title>
        <authorList>
            <person name="Goeker M."/>
        </authorList>
    </citation>
    <scope>NUCLEOTIDE SEQUENCE [LARGE SCALE GENOMIC DNA]</scope>
    <source>
        <strain evidence="4 5">DSM 24738</strain>
    </source>
</reference>
<sequence length="558" mass="61062">MKTAALFGLTGQGIETAGEILSNIMRSQGYTHRAWRDFSTIIRGGHTAFEIYISEKGEEAPPPRIETIDIAVVWDDEGAKRYLPRMADSAMLFGSMNTTMVPEENRGETPKLGFNVWSLGVIAGYLGIPFPLLEDSINQHFAGELNQNLAHRGYILGQFKNKGNTVTNKLSDLVTISGNDALSLGAIAGDVRHYFGYPITPASEILENLTKWLPPLGGKTVQVEDEMAAIYAAAGASYAGERTFVASSGPGIALMTEALSYLGATEIPLVIIDNQRGGPSTGMPTKTEQSDLQHLRYAGHGEFARIILTPTDVLDCIAVIQEALNLADYYQCPVILALDLDLAVRRVSLPWVAVEQAIRSVTVDRGPTLLESLPIEDYARFHSVDGAPPVRTVPGIKGGGYVASGDEHDEKGFMEPDFKVVRETHHLRRLHKADQIEYQRPLSIIGNMDAPVAIIGTGSMSELIENLVKRQPEQYKGVLLRQLHPVPVESIVNALSEAKTVIVAEYNATGQIRSMIESALVDRQIHSLLRYNGEHYTLEEFQDSVTSILSAQKELTRG</sequence>
<evidence type="ECO:0000256" key="1">
    <source>
        <dbReference type="ARBA" id="ARBA00023002"/>
    </source>
</evidence>
<dbReference type="InterPro" id="IPR050722">
    <property type="entry name" value="Pyruvate:ferred/Flavod_OxRd"/>
</dbReference>
<keyword evidence="1 4" id="KW-0560">Oxidoreductase</keyword>
<evidence type="ECO:0000259" key="3">
    <source>
        <dbReference type="Pfam" id="PF01855"/>
    </source>
</evidence>
<dbReference type="PANTHER" id="PTHR32154:SF20">
    <property type="entry name" value="2-OXOGLUTARATE OXIDOREDUCTASE SUBUNIT KORA"/>
    <property type="match status" value="1"/>
</dbReference>
<dbReference type="InterPro" id="IPR002869">
    <property type="entry name" value="Pyrv_flavodox_OxRed_cen"/>
</dbReference>
<dbReference type="InterPro" id="IPR019752">
    <property type="entry name" value="Pyrv/ketoisovalerate_OxRed_cat"/>
</dbReference>